<comment type="caution">
    <text evidence="1">The sequence shown here is derived from an EMBL/GenBank/DDBJ whole genome shotgun (WGS) entry which is preliminary data.</text>
</comment>
<protein>
    <submittedName>
        <fullName evidence="1">Uncharacterized protein</fullName>
    </submittedName>
</protein>
<dbReference type="Proteomes" id="UP000014073">
    <property type="component" value="Unassembled WGS sequence"/>
</dbReference>
<dbReference type="STRING" id="547042.BACCOPRO_01304"/>
<name>S0F7R6_9BACT</name>
<keyword evidence="2" id="KW-1185">Reference proteome</keyword>
<accession>S0F7R6</accession>
<reference evidence="1 2" key="1">
    <citation type="submission" date="2008-12" db="EMBL/GenBank/DDBJ databases">
        <authorList>
            <person name="Fulton L."/>
            <person name="Clifton S."/>
            <person name="Fulton B."/>
            <person name="Xu J."/>
            <person name="Minx P."/>
            <person name="Pepin K.H."/>
            <person name="Johnson M."/>
            <person name="Bhonagiri V."/>
            <person name="Nash W.E."/>
            <person name="Mardis E.R."/>
            <person name="Wilson R.K."/>
        </authorList>
    </citation>
    <scope>NUCLEOTIDE SEQUENCE [LARGE SCALE GENOMIC DNA]</scope>
    <source>
        <strain evidence="1 2">DSM 18228</strain>
    </source>
</reference>
<gene>
    <name evidence="1" type="ORF">BACCOPRO_01304</name>
</gene>
<dbReference type="AlphaFoldDB" id="S0F7R6"/>
<organism evidence="1 2">
    <name type="scientific">Phocaeicola coprophilus DSM 18228 = JCM 13818</name>
    <dbReference type="NCBI Taxonomy" id="547042"/>
    <lineage>
        <taxon>Bacteria</taxon>
        <taxon>Pseudomonadati</taxon>
        <taxon>Bacteroidota</taxon>
        <taxon>Bacteroidia</taxon>
        <taxon>Bacteroidales</taxon>
        <taxon>Bacteroidaceae</taxon>
        <taxon>Phocaeicola</taxon>
    </lineage>
</organism>
<evidence type="ECO:0000313" key="1">
    <source>
        <dbReference type="EMBL" id="EEF75812.1"/>
    </source>
</evidence>
<sequence length="62" mass="7346">MKIISVNKNRIQNFRKVCENGKQHTIKPARFTHFLCMKNILCAFYLSEYLLTLPYIKLLIVS</sequence>
<proteinExistence type="predicted"/>
<dbReference type="HOGENOM" id="CLU_2894476_0_0_10"/>
<evidence type="ECO:0000313" key="2">
    <source>
        <dbReference type="Proteomes" id="UP000014073"/>
    </source>
</evidence>
<dbReference type="EMBL" id="ACBW01000097">
    <property type="protein sequence ID" value="EEF75812.1"/>
    <property type="molecule type" value="Genomic_DNA"/>
</dbReference>